<keyword evidence="1" id="KW-0732">Signal</keyword>
<reference evidence="2 3" key="1">
    <citation type="submission" date="2016-06" db="EMBL/GenBank/DDBJ databases">
        <title>Comparative genomics of the ectomycorrhizal sister species Rhizopogon vinicolor and Rhizopogon vesiculosus (Basidiomycota: Boletales) reveals a divergence of the mating type B locus.</title>
        <authorList>
            <consortium name="DOE Joint Genome Institute"/>
            <person name="Mujic A.B."/>
            <person name="Kuo A."/>
            <person name="Tritt A."/>
            <person name="Lipzen A."/>
            <person name="Chen C."/>
            <person name="Johnson J."/>
            <person name="Sharma A."/>
            <person name="Barry K."/>
            <person name="Grigoriev I.V."/>
            <person name="Spatafora J.W."/>
        </authorList>
    </citation>
    <scope>NUCLEOTIDE SEQUENCE [LARGE SCALE GENOMIC DNA]</scope>
    <source>
        <strain evidence="2 3">AM-OR11-026</strain>
    </source>
</reference>
<evidence type="ECO:0000256" key="1">
    <source>
        <dbReference type="ARBA" id="ARBA00022729"/>
    </source>
</evidence>
<dbReference type="PANTHER" id="PTHR31836">
    <property type="match status" value="1"/>
</dbReference>
<dbReference type="CDD" id="cd22191">
    <property type="entry name" value="DPBB_RlpA_EXP_N-like"/>
    <property type="match status" value="1"/>
</dbReference>
<dbReference type="Gene3D" id="2.40.40.10">
    <property type="entry name" value="RlpA-like domain"/>
    <property type="match status" value="1"/>
</dbReference>
<dbReference type="PANTHER" id="PTHR31836:SF28">
    <property type="entry name" value="SRCR DOMAIN-CONTAINING PROTEIN-RELATED"/>
    <property type="match status" value="1"/>
</dbReference>
<dbReference type="OrthoDB" id="406505at2759"/>
<dbReference type="AlphaFoldDB" id="A0A1B7ML46"/>
<sequence length="113" mass="12095">MPTQLSGTAKLSLERRTTYTGEGTWYEVGLGACGYNDTDSDAIVAISAEIYGSGGYCNQWVQITNTDNGQTASGQVRDECESCDSGSLDMSPSLFEQLSTLDTGIIPISWSFT</sequence>
<dbReference type="SUPFAM" id="SSF50685">
    <property type="entry name" value="Barwin-like endoglucanases"/>
    <property type="match status" value="1"/>
</dbReference>
<organism evidence="2 3">
    <name type="scientific">Rhizopogon vinicolor AM-OR11-026</name>
    <dbReference type="NCBI Taxonomy" id="1314800"/>
    <lineage>
        <taxon>Eukaryota</taxon>
        <taxon>Fungi</taxon>
        <taxon>Dikarya</taxon>
        <taxon>Basidiomycota</taxon>
        <taxon>Agaricomycotina</taxon>
        <taxon>Agaricomycetes</taxon>
        <taxon>Agaricomycetidae</taxon>
        <taxon>Boletales</taxon>
        <taxon>Suillineae</taxon>
        <taxon>Rhizopogonaceae</taxon>
        <taxon>Rhizopogon</taxon>
    </lineage>
</organism>
<dbReference type="InterPro" id="IPR036908">
    <property type="entry name" value="RlpA-like_sf"/>
</dbReference>
<proteinExistence type="predicted"/>
<gene>
    <name evidence="2" type="ORF">K503DRAFT_700626</name>
</gene>
<dbReference type="EMBL" id="KV448794">
    <property type="protein sequence ID" value="OAX33299.1"/>
    <property type="molecule type" value="Genomic_DNA"/>
</dbReference>
<accession>A0A1B7ML46</accession>
<keyword evidence="3" id="KW-1185">Reference proteome</keyword>
<dbReference type="InterPro" id="IPR051477">
    <property type="entry name" value="Expansin_CellWall"/>
</dbReference>
<protein>
    <submittedName>
        <fullName evidence="2">Barwin-like endoglucanase</fullName>
    </submittedName>
</protein>
<dbReference type="Proteomes" id="UP000092154">
    <property type="component" value="Unassembled WGS sequence"/>
</dbReference>
<name>A0A1B7ML46_9AGAM</name>
<evidence type="ECO:0000313" key="2">
    <source>
        <dbReference type="EMBL" id="OAX33299.1"/>
    </source>
</evidence>
<dbReference type="STRING" id="1314800.A0A1B7ML46"/>
<evidence type="ECO:0000313" key="3">
    <source>
        <dbReference type="Proteomes" id="UP000092154"/>
    </source>
</evidence>
<dbReference type="InParanoid" id="A0A1B7ML46"/>